<name>A0A0C3KSV3_9AGAM</name>
<evidence type="ECO:0000256" key="1">
    <source>
        <dbReference type="SAM" id="Phobius"/>
    </source>
</evidence>
<keyword evidence="1" id="KW-0812">Transmembrane</keyword>
<dbReference type="Proteomes" id="UP000054248">
    <property type="component" value="Unassembled WGS sequence"/>
</dbReference>
<gene>
    <name evidence="2" type="ORF">M407DRAFT_99756</name>
</gene>
<keyword evidence="1" id="KW-0472">Membrane</keyword>
<reference evidence="3" key="2">
    <citation type="submission" date="2015-01" db="EMBL/GenBank/DDBJ databases">
        <title>Evolutionary Origins and Diversification of the Mycorrhizal Mutualists.</title>
        <authorList>
            <consortium name="DOE Joint Genome Institute"/>
            <consortium name="Mycorrhizal Genomics Consortium"/>
            <person name="Kohler A."/>
            <person name="Kuo A."/>
            <person name="Nagy L.G."/>
            <person name="Floudas D."/>
            <person name="Copeland A."/>
            <person name="Barry K.W."/>
            <person name="Cichocki N."/>
            <person name="Veneault-Fourrey C."/>
            <person name="LaButti K."/>
            <person name="Lindquist E.A."/>
            <person name="Lipzen A."/>
            <person name="Lundell T."/>
            <person name="Morin E."/>
            <person name="Murat C."/>
            <person name="Riley R."/>
            <person name="Ohm R."/>
            <person name="Sun H."/>
            <person name="Tunlid A."/>
            <person name="Henrissat B."/>
            <person name="Grigoriev I.V."/>
            <person name="Hibbett D.S."/>
            <person name="Martin F."/>
        </authorList>
    </citation>
    <scope>NUCLEOTIDE SEQUENCE [LARGE SCALE GENOMIC DNA]</scope>
    <source>
        <strain evidence="3">MUT 4182</strain>
    </source>
</reference>
<reference evidence="2 3" key="1">
    <citation type="submission" date="2014-04" db="EMBL/GenBank/DDBJ databases">
        <authorList>
            <consortium name="DOE Joint Genome Institute"/>
            <person name="Kuo A."/>
            <person name="Girlanda M."/>
            <person name="Perotto S."/>
            <person name="Kohler A."/>
            <person name="Nagy L.G."/>
            <person name="Floudas D."/>
            <person name="Copeland A."/>
            <person name="Barry K.W."/>
            <person name="Cichocki N."/>
            <person name="Veneault-Fourrey C."/>
            <person name="LaButti K."/>
            <person name="Lindquist E.A."/>
            <person name="Lipzen A."/>
            <person name="Lundell T."/>
            <person name="Morin E."/>
            <person name="Murat C."/>
            <person name="Sun H."/>
            <person name="Tunlid A."/>
            <person name="Henrissat B."/>
            <person name="Grigoriev I.V."/>
            <person name="Hibbett D.S."/>
            <person name="Martin F."/>
            <person name="Nordberg H.P."/>
            <person name="Cantor M.N."/>
            <person name="Hua S.X."/>
        </authorList>
    </citation>
    <scope>NUCLEOTIDE SEQUENCE [LARGE SCALE GENOMIC DNA]</scope>
    <source>
        <strain evidence="2 3">MUT 4182</strain>
    </source>
</reference>
<dbReference type="EMBL" id="KN823059">
    <property type="protein sequence ID" value="KIO24558.1"/>
    <property type="molecule type" value="Genomic_DNA"/>
</dbReference>
<keyword evidence="3" id="KW-1185">Reference proteome</keyword>
<keyword evidence="1" id="KW-1133">Transmembrane helix</keyword>
<dbReference type="HOGENOM" id="CLU_2741899_0_0_1"/>
<evidence type="ECO:0000313" key="2">
    <source>
        <dbReference type="EMBL" id="KIO24558.1"/>
    </source>
</evidence>
<accession>A0A0C3KSV3</accession>
<proteinExistence type="predicted"/>
<protein>
    <submittedName>
        <fullName evidence="2">Uncharacterized protein</fullName>
    </submittedName>
</protein>
<sequence length="71" mass="8101">MYSLNAQHMYISLISVFFAAILVAVLCASSFIAPFVYHLFIVFLLSIFRCCHSHTPEPVRYCCPFHLSSLL</sequence>
<feature type="transmembrane region" description="Helical" evidence="1">
    <location>
        <begin position="12"/>
        <end position="45"/>
    </location>
</feature>
<dbReference type="AlphaFoldDB" id="A0A0C3KSV3"/>
<evidence type="ECO:0000313" key="3">
    <source>
        <dbReference type="Proteomes" id="UP000054248"/>
    </source>
</evidence>
<organism evidence="2 3">
    <name type="scientific">Tulasnella calospora MUT 4182</name>
    <dbReference type="NCBI Taxonomy" id="1051891"/>
    <lineage>
        <taxon>Eukaryota</taxon>
        <taxon>Fungi</taxon>
        <taxon>Dikarya</taxon>
        <taxon>Basidiomycota</taxon>
        <taxon>Agaricomycotina</taxon>
        <taxon>Agaricomycetes</taxon>
        <taxon>Cantharellales</taxon>
        <taxon>Tulasnellaceae</taxon>
        <taxon>Tulasnella</taxon>
    </lineage>
</organism>